<protein>
    <recommendedName>
        <fullName evidence="2">DM2 domain-containing protein</fullName>
    </recommendedName>
</protein>
<sequence length="219" mass="23693">MVKKTATKQTTESVSKTPVKTATKTVKKTKSVEESTPAPVVVETVPETADPAPELSEEQSLLADYTNLSLKCQQAASILSSMKKELLALEKKTNRVLRTIKKTSSKRKSKSGNKQPSGFTKATPISQELAKFLGKTPDTEMARTDVTKEINSYIRAHKLQDPQNGRKINPDKALSTLLRIKSGDELTYFNLQRFMSPHFPKSGAALAAAAAAAAATSSA</sequence>
<name>A0A6C0AY08_9ZZZZ</name>
<accession>A0A6C0AY08</accession>
<feature type="compositionally biased region" description="Low complexity" evidence="1">
    <location>
        <begin position="13"/>
        <end position="24"/>
    </location>
</feature>
<organism evidence="3">
    <name type="scientific">viral metagenome</name>
    <dbReference type="NCBI Taxonomy" id="1070528"/>
    <lineage>
        <taxon>unclassified sequences</taxon>
        <taxon>metagenomes</taxon>
        <taxon>organismal metagenomes</taxon>
    </lineage>
</organism>
<dbReference type="InterPro" id="IPR003121">
    <property type="entry name" value="SWIB_MDM2_domain"/>
</dbReference>
<dbReference type="SMART" id="SM00151">
    <property type="entry name" value="SWIB"/>
    <property type="match status" value="1"/>
</dbReference>
<dbReference type="SUPFAM" id="SSF47592">
    <property type="entry name" value="SWIB/MDM2 domain"/>
    <property type="match status" value="1"/>
</dbReference>
<dbReference type="InterPro" id="IPR019835">
    <property type="entry name" value="SWIB_domain"/>
</dbReference>
<feature type="region of interest" description="Disordered" evidence="1">
    <location>
        <begin position="99"/>
        <end position="121"/>
    </location>
</feature>
<feature type="domain" description="DM2" evidence="2">
    <location>
        <begin position="118"/>
        <end position="201"/>
    </location>
</feature>
<feature type="compositionally biased region" description="Basic residues" evidence="1">
    <location>
        <begin position="99"/>
        <end position="111"/>
    </location>
</feature>
<dbReference type="EMBL" id="MN738772">
    <property type="protein sequence ID" value="QHS84115.1"/>
    <property type="molecule type" value="Genomic_DNA"/>
</dbReference>
<evidence type="ECO:0000256" key="1">
    <source>
        <dbReference type="SAM" id="MobiDB-lite"/>
    </source>
</evidence>
<feature type="region of interest" description="Disordered" evidence="1">
    <location>
        <begin position="1"/>
        <end position="57"/>
    </location>
</feature>
<dbReference type="CDD" id="cd10567">
    <property type="entry name" value="SWIB-MDM2_like"/>
    <property type="match status" value="1"/>
</dbReference>
<dbReference type="PANTHER" id="PTHR13844">
    <property type="entry name" value="SWI/SNF-RELATED MATRIX-ASSOCIATED ACTIN-DEPENDENT REGULATOR OF CHROMATIN SUBFAMILY D"/>
    <property type="match status" value="1"/>
</dbReference>
<dbReference type="Gene3D" id="1.10.245.10">
    <property type="entry name" value="SWIB/MDM2 domain"/>
    <property type="match status" value="1"/>
</dbReference>
<dbReference type="AlphaFoldDB" id="A0A6C0AY08"/>
<proteinExistence type="predicted"/>
<reference evidence="3" key="1">
    <citation type="journal article" date="2020" name="Nature">
        <title>Giant virus diversity and host interactions through global metagenomics.</title>
        <authorList>
            <person name="Schulz F."/>
            <person name="Roux S."/>
            <person name="Paez-Espino D."/>
            <person name="Jungbluth S."/>
            <person name="Walsh D.A."/>
            <person name="Denef V.J."/>
            <person name="McMahon K.D."/>
            <person name="Konstantinidis K.T."/>
            <person name="Eloe-Fadrosh E.A."/>
            <person name="Kyrpides N.C."/>
            <person name="Woyke T."/>
        </authorList>
    </citation>
    <scope>NUCLEOTIDE SEQUENCE</scope>
    <source>
        <strain evidence="3">GVMAG-S-ERX555965-48</strain>
    </source>
</reference>
<evidence type="ECO:0000313" key="3">
    <source>
        <dbReference type="EMBL" id="QHS84115.1"/>
    </source>
</evidence>
<feature type="compositionally biased region" description="Low complexity" evidence="1">
    <location>
        <begin position="34"/>
        <end position="49"/>
    </location>
</feature>
<dbReference type="InterPro" id="IPR036885">
    <property type="entry name" value="SWIB_MDM2_dom_sf"/>
</dbReference>
<dbReference type="Pfam" id="PF02201">
    <property type="entry name" value="SWIB"/>
    <property type="match status" value="1"/>
</dbReference>
<dbReference type="PROSITE" id="PS51925">
    <property type="entry name" value="SWIB_MDM2"/>
    <property type="match status" value="1"/>
</dbReference>
<evidence type="ECO:0000259" key="2">
    <source>
        <dbReference type="PROSITE" id="PS51925"/>
    </source>
</evidence>